<dbReference type="GO" id="GO:0005886">
    <property type="term" value="C:plasma membrane"/>
    <property type="evidence" value="ECO:0007669"/>
    <property type="project" value="UniProtKB-SubCell"/>
</dbReference>
<evidence type="ECO:0000256" key="4">
    <source>
        <dbReference type="ARBA" id="ARBA00022989"/>
    </source>
</evidence>
<dbReference type="PANTHER" id="PTHR30572">
    <property type="entry name" value="MEMBRANE COMPONENT OF TRANSPORTER-RELATED"/>
    <property type="match status" value="1"/>
</dbReference>
<accession>A0A940IFF8</accession>
<evidence type="ECO:0000259" key="9">
    <source>
        <dbReference type="Pfam" id="PF12704"/>
    </source>
</evidence>
<comment type="subcellular location">
    <subcellularLocation>
        <location evidence="1">Cell membrane</location>
        <topology evidence="1">Multi-pass membrane protein</topology>
    </subcellularLocation>
</comment>
<comment type="similarity">
    <text evidence="6">Belongs to the ABC-4 integral membrane protein family.</text>
</comment>
<evidence type="ECO:0000256" key="5">
    <source>
        <dbReference type="ARBA" id="ARBA00023136"/>
    </source>
</evidence>
<dbReference type="InterPro" id="IPR025857">
    <property type="entry name" value="MacB_PCD"/>
</dbReference>
<dbReference type="InterPro" id="IPR050250">
    <property type="entry name" value="Macrolide_Exporter_MacB"/>
</dbReference>
<dbReference type="Proteomes" id="UP000712007">
    <property type="component" value="Unassembled WGS sequence"/>
</dbReference>
<feature type="transmembrane region" description="Helical" evidence="7">
    <location>
        <begin position="361"/>
        <end position="388"/>
    </location>
</feature>
<feature type="domain" description="ABC3 transporter permease C-terminal" evidence="8">
    <location>
        <begin position="285"/>
        <end position="398"/>
    </location>
</feature>
<name>A0A940IFF8_9BACT</name>
<keyword evidence="5 7" id="KW-0472">Membrane</keyword>
<protein>
    <submittedName>
        <fullName evidence="10">ABC transporter permease</fullName>
    </submittedName>
</protein>
<evidence type="ECO:0000259" key="8">
    <source>
        <dbReference type="Pfam" id="PF02687"/>
    </source>
</evidence>
<keyword evidence="4 7" id="KW-1133">Transmembrane helix</keyword>
<evidence type="ECO:0000256" key="3">
    <source>
        <dbReference type="ARBA" id="ARBA00022692"/>
    </source>
</evidence>
<dbReference type="InterPro" id="IPR003838">
    <property type="entry name" value="ABC3_permease_C"/>
</dbReference>
<dbReference type="GO" id="GO:0022857">
    <property type="term" value="F:transmembrane transporter activity"/>
    <property type="evidence" value="ECO:0007669"/>
    <property type="project" value="TreeGrafter"/>
</dbReference>
<evidence type="ECO:0000256" key="1">
    <source>
        <dbReference type="ARBA" id="ARBA00004651"/>
    </source>
</evidence>
<dbReference type="Pfam" id="PF02687">
    <property type="entry name" value="FtsX"/>
    <property type="match status" value="1"/>
</dbReference>
<organism evidence="10 11">
    <name type="scientific">Candidatus Aphodosoma intestinipullorum</name>
    <dbReference type="NCBI Taxonomy" id="2840674"/>
    <lineage>
        <taxon>Bacteria</taxon>
        <taxon>Pseudomonadati</taxon>
        <taxon>Bacteroidota</taxon>
        <taxon>Bacteroidia</taxon>
        <taxon>Bacteroidales</taxon>
        <taxon>Candidatus Aphodosoma</taxon>
    </lineage>
</organism>
<evidence type="ECO:0000313" key="10">
    <source>
        <dbReference type="EMBL" id="MBO8440597.1"/>
    </source>
</evidence>
<dbReference type="Pfam" id="PF12704">
    <property type="entry name" value="MacB_PCD"/>
    <property type="match status" value="1"/>
</dbReference>
<sequence>MRLYNLLKIAYAALMRNKTRAMLTMLGIIIGIASVISMVSLGQSSQLSIKEEISSTGTNMIMVMRAFRRPGVNTGSDNVQTLKNTDCTAIAKGAKHVDMLSPMVSTSGQLIRGSNNWPSTIQGVGCDYLAIRKYELESGTNFKEEHVNTYAKVCLIGQTVVENLFGKDENPVGQDIRFGKIPMKVIGVLKEKGQNQMGQDQDDIVIAPYTTVQKRILAIDYLHMITASAVSEDATDAAVAEIESILRAQHRLLPGQDDDFDVRTQAEMLEMMSSVSGFMTILLAAIASISLIVGGIGIMNIMYVTVTERTKEIGLRMSIGAKGRDIMLQFLCESTILSLIGGVIGIILGLIISYVASYLLAWPYVVSHVSVVLSFVVCAATGIFFGWYPAKKAASLDPINALRYE</sequence>
<dbReference type="AlphaFoldDB" id="A0A940IFF8"/>
<gene>
    <name evidence="10" type="ORF">IAC51_08115</name>
</gene>
<reference evidence="10" key="2">
    <citation type="journal article" date="2021" name="PeerJ">
        <title>Extensive microbial diversity within the chicken gut microbiome revealed by metagenomics and culture.</title>
        <authorList>
            <person name="Gilroy R."/>
            <person name="Ravi A."/>
            <person name="Getino M."/>
            <person name="Pursley I."/>
            <person name="Horton D.L."/>
            <person name="Alikhan N.F."/>
            <person name="Baker D."/>
            <person name="Gharbi K."/>
            <person name="Hall N."/>
            <person name="Watson M."/>
            <person name="Adriaenssens E.M."/>
            <person name="Foster-Nyarko E."/>
            <person name="Jarju S."/>
            <person name="Secka A."/>
            <person name="Antonio M."/>
            <person name="Oren A."/>
            <person name="Chaudhuri R.R."/>
            <person name="La Ragione R."/>
            <person name="Hildebrand F."/>
            <person name="Pallen M.J."/>
        </authorList>
    </citation>
    <scope>NUCLEOTIDE SEQUENCE</scope>
    <source>
        <strain evidence="10">3924</strain>
    </source>
</reference>
<evidence type="ECO:0000313" key="11">
    <source>
        <dbReference type="Proteomes" id="UP000712007"/>
    </source>
</evidence>
<dbReference type="EMBL" id="JADIMV010000138">
    <property type="protein sequence ID" value="MBO8440597.1"/>
    <property type="molecule type" value="Genomic_DNA"/>
</dbReference>
<feature type="transmembrane region" description="Helical" evidence="7">
    <location>
        <begin position="327"/>
        <end position="355"/>
    </location>
</feature>
<reference evidence="10" key="1">
    <citation type="submission" date="2020-10" db="EMBL/GenBank/DDBJ databases">
        <authorList>
            <person name="Gilroy R."/>
        </authorList>
    </citation>
    <scope>NUCLEOTIDE SEQUENCE</scope>
    <source>
        <strain evidence="10">3924</strain>
    </source>
</reference>
<feature type="domain" description="MacB-like periplasmic core" evidence="9">
    <location>
        <begin position="22"/>
        <end position="244"/>
    </location>
</feature>
<dbReference type="PANTHER" id="PTHR30572:SF4">
    <property type="entry name" value="ABC TRANSPORTER PERMEASE YTRF"/>
    <property type="match status" value="1"/>
</dbReference>
<feature type="transmembrane region" description="Helical" evidence="7">
    <location>
        <begin position="278"/>
        <end position="306"/>
    </location>
</feature>
<proteinExistence type="inferred from homology"/>
<comment type="caution">
    <text evidence="10">The sequence shown here is derived from an EMBL/GenBank/DDBJ whole genome shotgun (WGS) entry which is preliminary data.</text>
</comment>
<feature type="transmembrane region" description="Helical" evidence="7">
    <location>
        <begin position="21"/>
        <end position="41"/>
    </location>
</feature>
<keyword evidence="2" id="KW-1003">Cell membrane</keyword>
<evidence type="ECO:0000256" key="2">
    <source>
        <dbReference type="ARBA" id="ARBA00022475"/>
    </source>
</evidence>
<keyword evidence="3 7" id="KW-0812">Transmembrane</keyword>
<evidence type="ECO:0000256" key="6">
    <source>
        <dbReference type="ARBA" id="ARBA00038076"/>
    </source>
</evidence>
<evidence type="ECO:0000256" key="7">
    <source>
        <dbReference type="SAM" id="Phobius"/>
    </source>
</evidence>